<proteinExistence type="predicted"/>
<keyword evidence="3" id="KW-1185">Reference proteome</keyword>
<gene>
    <name evidence="2" type="ORF">NEOLEDRAFT_593819</name>
</gene>
<evidence type="ECO:0000313" key="3">
    <source>
        <dbReference type="Proteomes" id="UP000076761"/>
    </source>
</evidence>
<name>A0A165V9B8_9AGAM</name>
<dbReference type="AlphaFoldDB" id="A0A165V9B8"/>
<protein>
    <submittedName>
        <fullName evidence="2">Uncharacterized protein</fullName>
    </submittedName>
</protein>
<dbReference type="EMBL" id="KV425554">
    <property type="protein sequence ID" value="KZT29361.1"/>
    <property type="molecule type" value="Genomic_DNA"/>
</dbReference>
<dbReference type="InParanoid" id="A0A165V9B8"/>
<reference evidence="2 3" key="1">
    <citation type="journal article" date="2016" name="Mol. Biol. Evol.">
        <title>Comparative Genomics of Early-Diverging Mushroom-Forming Fungi Provides Insights into the Origins of Lignocellulose Decay Capabilities.</title>
        <authorList>
            <person name="Nagy L.G."/>
            <person name="Riley R."/>
            <person name="Tritt A."/>
            <person name="Adam C."/>
            <person name="Daum C."/>
            <person name="Floudas D."/>
            <person name="Sun H."/>
            <person name="Yadav J.S."/>
            <person name="Pangilinan J."/>
            <person name="Larsson K.H."/>
            <person name="Matsuura K."/>
            <person name="Barry K."/>
            <person name="Labutti K."/>
            <person name="Kuo R."/>
            <person name="Ohm R.A."/>
            <person name="Bhattacharya S.S."/>
            <person name="Shirouzu T."/>
            <person name="Yoshinaga Y."/>
            <person name="Martin F.M."/>
            <person name="Grigoriev I.V."/>
            <person name="Hibbett D.S."/>
        </authorList>
    </citation>
    <scope>NUCLEOTIDE SEQUENCE [LARGE SCALE GENOMIC DNA]</scope>
    <source>
        <strain evidence="2 3">HHB14362 ss-1</strain>
    </source>
</reference>
<feature type="region of interest" description="Disordered" evidence="1">
    <location>
        <begin position="45"/>
        <end position="66"/>
    </location>
</feature>
<sequence length="223" mass="24464">MSNDAPSIHSIHLNGIDTFPPLFQHKIVHNVNYYDRTAYEYDPSVSGTSSSMYQPVPSSPEPQSLSSILPPNRVHRSHQHPYVGYIRPQTIAPLRGEMYNCLTAPPVPVLSAPPYLPPSHFTSDAQTHPLDMHRITSQGMGLPMARGWMPERMPSGNHNSMLANANMSMGNGVCYPSYPNALPGDSGVYAYDGPSHGAMVQGGYLAMEQYDGLNAGYPCYGWQ</sequence>
<evidence type="ECO:0000256" key="1">
    <source>
        <dbReference type="SAM" id="MobiDB-lite"/>
    </source>
</evidence>
<organism evidence="2 3">
    <name type="scientific">Neolentinus lepideus HHB14362 ss-1</name>
    <dbReference type="NCBI Taxonomy" id="1314782"/>
    <lineage>
        <taxon>Eukaryota</taxon>
        <taxon>Fungi</taxon>
        <taxon>Dikarya</taxon>
        <taxon>Basidiomycota</taxon>
        <taxon>Agaricomycotina</taxon>
        <taxon>Agaricomycetes</taxon>
        <taxon>Gloeophyllales</taxon>
        <taxon>Gloeophyllaceae</taxon>
        <taxon>Neolentinus</taxon>
    </lineage>
</organism>
<accession>A0A165V9B8</accession>
<evidence type="ECO:0000313" key="2">
    <source>
        <dbReference type="EMBL" id="KZT29361.1"/>
    </source>
</evidence>
<dbReference type="OrthoDB" id="10494356at2759"/>
<dbReference type="Proteomes" id="UP000076761">
    <property type="component" value="Unassembled WGS sequence"/>
</dbReference>